<gene>
    <name evidence="1" type="ORF">Salmuc_01350</name>
</gene>
<protein>
    <submittedName>
        <fullName evidence="1">Uncharacterized protein</fullName>
    </submittedName>
</protein>
<keyword evidence="2" id="KW-1185">Reference proteome</keyword>
<evidence type="ECO:0000313" key="1">
    <source>
        <dbReference type="EMBL" id="EPX84777.1"/>
    </source>
</evidence>
<sequence length="134" mass="15168">MTFTPDGRVTILTAAFACIEFRSPVMDWLTELTYDALEVWENLGDFWTGEGWEDLERHADYILKKEAPEREAEPTAAVADVAHAARLLSDAFRDDHHPADFKPAWEAFQSELWQRDGSIYAAQSAFLGTLSRSS</sequence>
<accession>S9QYV3</accession>
<reference evidence="2" key="1">
    <citation type="journal article" date="2014" name="Stand. Genomic Sci.">
        <title>Genome sequence of the exopolysaccharide-producing Salipiger mucosus type strain (DSM 16094(T)), a moderately halophilic member of the Roseobacter clade.</title>
        <authorList>
            <person name="Riedel T."/>
            <person name="Spring S."/>
            <person name="Fiebig A."/>
            <person name="Petersen J."/>
            <person name="Kyrpides N.C."/>
            <person name="Goker M."/>
            <person name="Klenk H.P."/>
        </authorList>
    </citation>
    <scope>NUCLEOTIDE SEQUENCE [LARGE SCALE GENOMIC DNA]</scope>
    <source>
        <strain evidence="2">DSM 16094</strain>
    </source>
</reference>
<dbReference type="STRING" id="1123237.Salmuc_01350"/>
<dbReference type="Proteomes" id="UP000015347">
    <property type="component" value="Unassembled WGS sequence"/>
</dbReference>
<proteinExistence type="predicted"/>
<comment type="caution">
    <text evidence="1">The sequence shown here is derived from an EMBL/GenBank/DDBJ whole genome shotgun (WGS) entry which is preliminary data.</text>
</comment>
<dbReference type="HOGENOM" id="CLU_1894721_0_0_5"/>
<evidence type="ECO:0000313" key="2">
    <source>
        <dbReference type="Proteomes" id="UP000015347"/>
    </source>
</evidence>
<organism evidence="1 2">
    <name type="scientific">Salipiger mucosus DSM 16094</name>
    <dbReference type="NCBI Taxonomy" id="1123237"/>
    <lineage>
        <taxon>Bacteria</taxon>
        <taxon>Pseudomonadati</taxon>
        <taxon>Pseudomonadota</taxon>
        <taxon>Alphaproteobacteria</taxon>
        <taxon>Rhodobacterales</taxon>
        <taxon>Roseobacteraceae</taxon>
        <taxon>Salipiger</taxon>
    </lineage>
</organism>
<dbReference type="EMBL" id="APVH01000012">
    <property type="protein sequence ID" value="EPX84777.1"/>
    <property type="molecule type" value="Genomic_DNA"/>
</dbReference>
<name>S9QYV3_9RHOB</name>
<dbReference type="AlphaFoldDB" id="S9QYV3"/>